<proteinExistence type="predicted"/>
<feature type="region of interest" description="Disordered" evidence="1">
    <location>
        <begin position="255"/>
        <end position="279"/>
    </location>
</feature>
<evidence type="ECO:0000256" key="1">
    <source>
        <dbReference type="SAM" id="MobiDB-lite"/>
    </source>
</evidence>
<organism evidence="2 3">
    <name type="scientific">Punica granatum</name>
    <name type="common">Pomegranate</name>
    <dbReference type="NCBI Taxonomy" id="22663"/>
    <lineage>
        <taxon>Eukaryota</taxon>
        <taxon>Viridiplantae</taxon>
        <taxon>Streptophyta</taxon>
        <taxon>Embryophyta</taxon>
        <taxon>Tracheophyta</taxon>
        <taxon>Spermatophyta</taxon>
        <taxon>Magnoliopsida</taxon>
        <taxon>eudicotyledons</taxon>
        <taxon>Gunneridae</taxon>
        <taxon>Pentapetalae</taxon>
        <taxon>rosids</taxon>
        <taxon>malvids</taxon>
        <taxon>Myrtales</taxon>
        <taxon>Lythraceae</taxon>
        <taxon>Punica</taxon>
    </lineage>
</organism>
<sequence>MLVHRYETNSRRARCAHSNFVSSGHVCTRLCNAAWECPPSRGRATDAPVGSVELPGHVQPRLTYSIRVVFHIDTTRSEAAFRPDRAVWTVRTDCKGALGRRAGPGVRRSGPRVWVGPNARELGCERERWAGSTATWAGRAGTGPNLRVRRSGKGVRRPLTAVPASGRRGDGTGGGGEHCLGYAVLGGSVTRLGSVGIEEIFGISARFSSFPTMGFWGLIAENPGGSRGGNEGVLFGVRSRVCFRGEIGAGSRDLRAERGKAAGEASSGVSGERVSGGRQSRWVGDRGVLEMTEGLQ</sequence>
<evidence type="ECO:0000313" key="2">
    <source>
        <dbReference type="EMBL" id="PKI65224.1"/>
    </source>
</evidence>
<gene>
    <name evidence="2" type="ORF">CRG98_014373</name>
</gene>
<evidence type="ECO:0000313" key="3">
    <source>
        <dbReference type="Proteomes" id="UP000233551"/>
    </source>
</evidence>
<feature type="compositionally biased region" description="Low complexity" evidence="1">
    <location>
        <begin position="262"/>
        <end position="279"/>
    </location>
</feature>
<keyword evidence="3" id="KW-1185">Reference proteome</keyword>
<reference evidence="2 3" key="1">
    <citation type="submission" date="2017-11" db="EMBL/GenBank/DDBJ databases">
        <title>De-novo sequencing of pomegranate (Punica granatum L.) genome.</title>
        <authorList>
            <person name="Akparov Z."/>
            <person name="Amiraslanov A."/>
            <person name="Hajiyeva S."/>
            <person name="Abbasov M."/>
            <person name="Kaur K."/>
            <person name="Hamwieh A."/>
            <person name="Solovyev V."/>
            <person name="Salamov A."/>
            <person name="Braich B."/>
            <person name="Kosarev P."/>
            <person name="Mahmoud A."/>
            <person name="Hajiyev E."/>
            <person name="Babayeva S."/>
            <person name="Izzatullayeva V."/>
            <person name="Mammadov A."/>
            <person name="Mammadov A."/>
            <person name="Sharifova S."/>
            <person name="Ojaghi J."/>
            <person name="Eynullazada K."/>
            <person name="Bayramov B."/>
            <person name="Abdulazimova A."/>
            <person name="Shahmuradov I."/>
        </authorList>
    </citation>
    <scope>NUCLEOTIDE SEQUENCE [LARGE SCALE GENOMIC DNA]</scope>
    <source>
        <strain evidence="3">cv. AG2017</strain>
        <tissue evidence="2">Leaf</tissue>
    </source>
</reference>
<accession>A0A2I0K9L8</accession>
<dbReference type="Proteomes" id="UP000233551">
    <property type="component" value="Unassembled WGS sequence"/>
</dbReference>
<comment type="caution">
    <text evidence="2">The sequence shown here is derived from an EMBL/GenBank/DDBJ whole genome shotgun (WGS) entry which is preliminary data.</text>
</comment>
<dbReference type="EMBL" id="PGOL01000763">
    <property type="protein sequence ID" value="PKI65224.1"/>
    <property type="molecule type" value="Genomic_DNA"/>
</dbReference>
<protein>
    <submittedName>
        <fullName evidence="2">Uncharacterized protein</fullName>
    </submittedName>
</protein>
<name>A0A2I0K9L8_PUNGR</name>
<dbReference type="AlphaFoldDB" id="A0A2I0K9L8"/>